<dbReference type="EMBL" id="PQXI01000304">
    <property type="protein sequence ID" value="TGO20344.1"/>
    <property type="molecule type" value="Genomic_DNA"/>
</dbReference>
<comment type="caution">
    <text evidence="16">The sequence shown here is derived from an EMBL/GenBank/DDBJ whole genome shotgun (WGS) entry which is preliminary data.</text>
</comment>
<feature type="compositionally biased region" description="Polar residues" evidence="13">
    <location>
        <begin position="632"/>
        <end position="641"/>
    </location>
</feature>
<evidence type="ECO:0000256" key="1">
    <source>
        <dbReference type="ARBA" id="ARBA00004141"/>
    </source>
</evidence>
<evidence type="ECO:0000256" key="14">
    <source>
        <dbReference type="SAM" id="Phobius"/>
    </source>
</evidence>
<evidence type="ECO:0000256" key="9">
    <source>
        <dbReference type="ARBA" id="ARBA00022919"/>
    </source>
</evidence>
<evidence type="ECO:0000313" key="17">
    <source>
        <dbReference type="Proteomes" id="UP000297910"/>
    </source>
</evidence>
<evidence type="ECO:0000313" key="16">
    <source>
        <dbReference type="EMBL" id="TGO20344.1"/>
    </source>
</evidence>
<evidence type="ECO:0000256" key="10">
    <source>
        <dbReference type="ARBA" id="ARBA00022989"/>
    </source>
</evidence>
<accession>A0A4Z1F6G2</accession>
<dbReference type="AlphaFoldDB" id="A0A4Z1F6G2"/>
<comment type="subcellular location">
    <subcellularLocation>
        <location evidence="1">Membrane</location>
        <topology evidence="1">Multi-pass membrane protein</topology>
    </subcellularLocation>
</comment>
<dbReference type="PANTHER" id="PTHR16320:SF24">
    <property type="entry name" value="PHOSPHODIESTERASE, PUTATIVE-RELATED"/>
    <property type="match status" value="1"/>
</dbReference>
<evidence type="ECO:0000256" key="5">
    <source>
        <dbReference type="ARBA" id="ARBA00022692"/>
    </source>
</evidence>
<keyword evidence="10 14" id="KW-1133">Transmembrane helix</keyword>
<comment type="similarity">
    <text evidence="4">Belongs to the neutral sphingomyelinase family.</text>
</comment>
<proteinExistence type="inferred from homology"/>
<evidence type="ECO:0000256" key="13">
    <source>
        <dbReference type="SAM" id="MobiDB-lite"/>
    </source>
</evidence>
<feature type="transmembrane region" description="Helical" evidence="14">
    <location>
        <begin position="406"/>
        <end position="425"/>
    </location>
</feature>
<dbReference type="GO" id="GO:0046872">
    <property type="term" value="F:metal ion binding"/>
    <property type="evidence" value="ECO:0007669"/>
    <property type="project" value="UniProtKB-KW"/>
</dbReference>
<keyword evidence="11" id="KW-0443">Lipid metabolism</keyword>
<dbReference type="GO" id="GO:0016020">
    <property type="term" value="C:membrane"/>
    <property type="evidence" value="ECO:0007669"/>
    <property type="project" value="UniProtKB-SubCell"/>
</dbReference>
<feature type="region of interest" description="Disordered" evidence="13">
    <location>
        <begin position="729"/>
        <end position="782"/>
    </location>
</feature>
<sequence length="782" mass="89754">MDSPSLEVNEINVITLNCWGLKFISTLRNERLTEIGQAIGSASPTPHIVGLQECWTQEDYKSIRKETKHILPYGKFYHSGIFGGGLAILSKWPIEESSMFRYPLNGRPTAFFRGDWFVGKGVAGARIRYGQGPKDIVELHAPYETEPNDSYICHRTAQAWEIAKLMRGAAERGHLVLGLGDFNMIPLSLAHRLISTHSPARDVWMILHPDCSIGAAIDEVEKARRRPIPTAEFNLSENGATCDSVLNTWRWNKGEQKRLGPNRPEIEIPGDTPDPRAKRLDYIFANTCFDENNPSAGGWIVKDARVGMLQRHSKYQCSLSDHFSVEATLVHTKYASPTEQTIKNKSAVSNGVYLQTAPSESHLLSAHTQLKSSSSPPYLPISTYDEIIAMIHTYRLRERRQRRLRLGHFVASVFISIGCFIAVWWSPRNFVAFILMLLSSLGLGAGVIDGLIGGLFVGSEIRALKEFEWEISNARAAANGEPLDLAEEGIQDCPRSSPPLTDLERLLAIEIRLMMEKEAEAEEIREREERKKREESEMERARMEAESRSMMEWRLRVEMEYRHGNTIGGNIDPVNIDYASRERCPQAGNGRPGQGESDVWQEGGKTRYQEMARDKNPVSCRREENRRLGSADFSSIENSQEAGEESRGWGRGKESALKRPETEEQRKKRLRDNERRRLKYQRIRERENKRNIEWRQRDKSRKAKLKLGEEQQEAEIMEEDNLLVRVISGSKRFRKDEANNRFQQKTKERRKAQTKMEEEEDNNEDESEEERRGYWQEEEDDE</sequence>
<dbReference type="SUPFAM" id="SSF56219">
    <property type="entry name" value="DNase I-like"/>
    <property type="match status" value="1"/>
</dbReference>
<dbReference type="InterPro" id="IPR038772">
    <property type="entry name" value="Sph/SMPD2-like"/>
</dbReference>
<evidence type="ECO:0000256" key="2">
    <source>
        <dbReference type="ARBA" id="ARBA00004760"/>
    </source>
</evidence>
<name>A0A4Z1F6G2_9HELO</name>
<evidence type="ECO:0000259" key="15">
    <source>
        <dbReference type="Pfam" id="PF03372"/>
    </source>
</evidence>
<dbReference type="InterPro" id="IPR036691">
    <property type="entry name" value="Endo/exonu/phosph_ase_sf"/>
</dbReference>
<dbReference type="GO" id="GO:0006665">
    <property type="term" value="P:sphingolipid metabolic process"/>
    <property type="evidence" value="ECO:0007669"/>
    <property type="project" value="UniProtKB-KW"/>
</dbReference>
<keyword evidence="17" id="KW-1185">Reference proteome</keyword>
<feature type="compositionally biased region" description="Basic and acidic residues" evidence="13">
    <location>
        <begin position="607"/>
        <end position="629"/>
    </location>
</feature>
<keyword evidence="7" id="KW-0378">Hydrolase</keyword>
<dbReference type="InterPro" id="IPR005135">
    <property type="entry name" value="Endo/exonuclease/phosphatase"/>
</dbReference>
<gene>
    <name evidence="16" type="ORF">BPAE_0306g00080</name>
</gene>
<evidence type="ECO:0000256" key="3">
    <source>
        <dbReference type="ARBA" id="ARBA00004991"/>
    </source>
</evidence>
<keyword evidence="5 14" id="KW-0812">Transmembrane</keyword>
<keyword evidence="12 14" id="KW-0472">Membrane</keyword>
<evidence type="ECO:0000256" key="4">
    <source>
        <dbReference type="ARBA" id="ARBA00006335"/>
    </source>
</evidence>
<feature type="region of interest" description="Disordered" evidence="13">
    <location>
        <begin position="520"/>
        <end position="543"/>
    </location>
</feature>
<feature type="compositionally biased region" description="Acidic residues" evidence="13">
    <location>
        <begin position="757"/>
        <end position="768"/>
    </location>
</feature>
<feature type="compositionally biased region" description="Basic and acidic residues" evidence="13">
    <location>
        <begin position="682"/>
        <end position="697"/>
    </location>
</feature>
<evidence type="ECO:0000256" key="11">
    <source>
        <dbReference type="ARBA" id="ARBA00023098"/>
    </source>
</evidence>
<dbReference type="FunFam" id="3.60.10.10:FF:000059">
    <property type="entry name" value="Inositol phosphosphingolipids phospholipase C"/>
    <property type="match status" value="1"/>
</dbReference>
<feature type="compositionally biased region" description="Basic and acidic residues" evidence="13">
    <location>
        <begin position="644"/>
        <end position="675"/>
    </location>
</feature>
<dbReference type="Gene3D" id="3.60.10.10">
    <property type="entry name" value="Endonuclease/exonuclease/phosphatase"/>
    <property type="match status" value="1"/>
</dbReference>
<protein>
    <recommendedName>
        <fullName evidence="15">Endonuclease/exonuclease/phosphatase domain-containing protein</fullName>
    </recommendedName>
</protein>
<keyword evidence="9" id="KW-0746">Sphingolipid metabolism</keyword>
<comment type="pathway">
    <text evidence="3">Sphingolipid metabolism.</text>
</comment>
<dbReference type="GO" id="GO:0004767">
    <property type="term" value="F:sphingomyelin phosphodiesterase activity"/>
    <property type="evidence" value="ECO:0007669"/>
    <property type="project" value="InterPro"/>
</dbReference>
<evidence type="ECO:0000256" key="6">
    <source>
        <dbReference type="ARBA" id="ARBA00022723"/>
    </source>
</evidence>
<keyword evidence="8" id="KW-0460">Magnesium</keyword>
<evidence type="ECO:0000256" key="8">
    <source>
        <dbReference type="ARBA" id="ARBA00022842"/>
    </source>
</evidence>
<evidence type="ECO:0000256" key="7">
    <source>
        <dbReference type="ARBA" id="ARBA00022801"/>
    </source>
</evidence>
<dbReference type="Pfam" id="PF03372">
    <property type="entry name" value="Exo_endo_phos"/>
    <property type="match status" value="1"/>
</dbReference>
<comment type="pathway">
    <text evidence="2">Lipid metabolism; sphingolipid metabolism.</text>
</comment>
<dbReference type="PANTHER" id="PTHR16320">
    <property type="entry name" value="SPHINGOMYELINASE FAMILY MEMBER"/>
    <property type="match status" value="1"/>
</dbReference>
<feature type="domain" description="Endonuclease/exonuclease/phosphatase" evidence="15">
    <location>
        <begin position="14"/>
        <end position="287"/>
    </location>
</feature>
<keyword evidence="6" id="KW-0479">Metal-binding</keyword>
<organism evidence="16 17">
    <name type="scientific">Botrytis paeoniae</name>
    <dbReference type="NCBI Taxonomy" id="278948"/>
    <lineage>
        <taxon>Eukaryota</taxon>
        <taxon>Fungi</taxon>
        <taxon>Dikarya</taxon>
        <taxon>Ascomycota</taxon>
        <taxon>Pezizomycotina</taxon>
        <taxon>Leotiomycetes</taxon>
        <taxon>Helotiales</taxon>
        <taxon>Sclerotiniaceae</taxon>
        <taxon>Botrytis</taxon>
    </lineage>
</organism>
<feature type="transmembrane region" description="Helical" evidence="14">
    <location>
        <begin position="431"/>
        <end position="457"/>
    </location>
</feature>
<feature type="region of interest" description="Disordered" evidence="13">
    <location>
        <begin position="607"/>
        <end position="713"/>
    </location>
</feature>
<dbReference type="Proteomes" id="UP000297910">
    <property type="component" value="Unassembled WGS sequence"/>
</dbReference>
<evidence type="ECO:0000256" key="12">
    <source>
        <dbReference type="ARBA" id="ARBA00023136"/>
    </source>
</evidence>
<reference evidence="16 17" key="1">
    <citation type="submission" date="2017-12" db="EMBL/GenBank/DDBJ databases">
        <title>Comparative genomics of Botrytis spp.</title>
        <authorList>
            <person name="Valero-Jimenez C.A."/>
            <person name="Tapia P."/>
            <person name="Veloso J."/>
            <person name="Silva-Moreno E."/>
            <person name="Staats M."/>
            <person name="Valdes J.H."/>
            <person name="Van Kan J.A.L."/>
        </authorList>
    </citation>
    <scope>NUCLEOTIDE SEQUENCE [LARGE SCALE GENOMIC DNA]</scope>
    <source>
        <strain evidence="16 17">Bp0003</strain>
    </source>
</reference>